<dbReference type="Gene3D" id="2.60.120.260">
    <property type="entry name" value="Galactose-binding domain-like"/>
    <property type="match status" value="1"/>
</dbReference>
<organism evidence="4 5">
    <name type="scientific">Lymnaea stagnalis</name>
    <name type="common">Great pond snail</name>
    <name type="synonym">Helix stagnalis</name>
    <dbReference type="NCBI Taxonomy" id="6523"/>
    <lineage>
        <taxon>Eukaryota</taxon>
        <taxon>Metazoa</taxon>
        <taxon>Spiralia</taxon>
        <taxon>Lophotrochozoa</taxon>
        <taxon>Mollusca</taxon>
        <taxon>Gastropoda</taxon>
        <taxon>Heterobranchia</taxon>
        <taxon>Euthyneura</taxon>
        <taxon>Panpulmonata</taxon>
        <taxon>Hygrophila</taxon>
        <taxon>Lymnaeoidea</taxon>
        <taxon>Lymnaeidae</taxon>
        <taxon>Lymnaea</taxon>
    </lineage>
</organism>
<keyword evidence="2" id="KW-0472">Membrane</keyword>
<dbReference type="PANTHER" id="PTHR24043:SF8">
    <property type="entry name" value="EGF-LIKE DOMAIN-CONTAINING PROTEIN"/>
    <property type="match status" value="1"/>
</dbReference>
<dbReference type="InterPro" id="IPR008979">
    <property type="entry name" value="Galactose-bd-like_sf"/>
</dbReference>
<sequence>MDLKSAEWMGMWISLCIYSVRAACDDKGWFGSQCQYKCHCQNKRCDTDGFCDNGVKCERGWFGPRCQYLELRNASWITWIRLSYNDSVAETPNLYQIVLELKERGTDALTVKCGDLIKYVDQENNIIDIKCDSKIEVDYLNISGEIVGSLCSLYISGGRNIALKQSASQSSTYTSDTSASNAVDGNTSGDFNDDSCTHTAVGDRTPHWNLTFSRPQFIQRYILYNRNTLWYRLKSFQLKSFLMNNSVFSYTEPGEEKLKYEFSTREILKPVNKVQIYAKFAKFASAKEDLFLALCEVEIYGEHLCDGDTFGLDCNTTCHCADRTEKCFVATGGCVSGCASGYQGQGCEQKCQLNSWGKDCLIRCPVNCNNSRCHHVTGDCEVGCLSGFTGPDCSQAPCDKGKWGDTCQHSCSGHCLDPMSCHKDNGTCTGGCKEGYRGDTCEEDMCTDDMLKGIGIGAGASIGFVIFIASAVFIFKLYRVRKRKALGHYSVPSRAHTDYPYELPLSETSAPANVKREEGVYETINS</sequence>
<dbReference type="Proteomes" id="UP001497497">
    <property type="component" value="Unassembled WGS sequence"/>
</dbReference>
<keyword evidence="2" id="KW-0812">Transmembrane</keyword>
<accession>A0AAV2II63</accession>
<keyword evidence="2" id="KW-1133">Transmembrane helix</keyword>
<dbReference type="Pfam" id="PF22633">
    <property type="entry name" value="F5_F8_type_C_2"/>
    <property type="match status" value="1"/>
</dbReference>
<evidence type="ECO:0008006" key="6">
    <source>
        <dbReference type="Google" id="ProtNLM"/>
    </source>
</evidence>
<dbReference type="Gene3D" id="2.170.300.10">
    <property type="entry name" value="Tie2 ligand-binding domain superfamily"/>
    <property type="match status" value="1"/>
</dbReference>
<feature type="signal peptide" evidence="3">
    <location>
        <begin position="1"/>
        <end position="22"/>
    </location>
</feature>
<evidence type="ECO:0000256" key="2">
    <source>
        <dbReference type="SAM" id="Phobius"/>
    </source>
</evidence>
<gene>
    <name evidence="4" type="ORF">GSLYS_00019892001</name>
</gene>
<keyword evidence="1" id="KW-0245">EGF-like domain</keyword>
<dbReference type="AlphaFoldDB" id="A0AAV2II63"/>
<feature type="transmembrane region" description="Helical" evidence="2">
    <location>
        <begin position="454"/>
        <end position="475"/>
    </location>
</feature>
<feature type="chain" id="PRO_5043651616" description="Multiple epidermal growth factor-like domains protein 10" evidence="3">
    <location>
        <begin position="23"/>
        <end position="526"/>
    </location>
</feature>
<proteinExistence type="predicted"/>
<evidence type="ECO:0000256" key="1">
    <source>
        <dbReference type="ARBA" id="ARBA00022536"/>
    </source>
</evidence>
<keyword evidence="3" id="KW-0732">Signal</keyword>
<keyword evidence="5" id="KW-1185">Reference proteome</keyword>
<protein>
    <recommendedName>
        <fullName evidence="6">Multiple epidermal growth factor-like domains protein 10</fullName>
    </recommendedName>
</protein>
<dbReference type="EMBL" id="CAXITT010000822">
    <property type="protein sequence ID" value="CAL1546515.1"/>
    <property type="molecule type" value="Genomic_DNA"/>
</dbReference>
<name>A0AAV2II63_LYMST</name>
<evidence type="ECO:0000313" key="4">
    <source>
        <dbReference type="EMBL" id="CAL1546515.1"/>
    </source>
</evidence>
<evidence type="ECO:0000256" key="3">
    <source>
        <dbReference type="SAM" id="SignalP"/>
    </source>
</evidence>
<dbReference type="PANTHER" id="PTHR24043">
    <property type="entry name" value="SCAVENGER RECEPTOR CLASS F"/>
    <property type="match status" value="1"/>
</dbReference>
<reference evidence="4 5" key="1">
    <citation type="submission" date="2024-04" db="EMBL/GenBank/DDBJ databases">
        <authorList>
            <consortium name="Genoscope - CEA"/>
            <person name="William W."/>
        </authorList>
    </citation>
    <scope>NUCLEOTIDE SEQUENCE [LARGE SCALE GENOMIC DNA]</scope>
</reference>
<dbReference type="InterPro" id="IPR042635">
    <property type="entry name" value="MEGF10/SREC1/2-like"/>
</dbReference>
<evidence type="ECO:0000313" key="5">
    <source>
        <dbReference type="Proteomes" id="UP001497497"/>
    </source>
</evidence>
<dbReference type="GO" id="GO:0005044">
    <property type="term" value="F:scavenger receptor activity"/>
    <property type="evidence" value="ECO:0007669"/>
    <property type="project" value="InterPro"/>
</dbReference>
<comment type="caution">
    <text evidence="4">The sequence shown here is derived from an EMBL/GenBank/DDBJ whole genome shotgun (WGS) entry which is preliminary data.</text>
</comment>
<dbReference type="SUPFAM" id="SSF49785">
    <property type="entry name" value="Galactose-binding domain-like"/>
    <property type="match status" value="1"/>
</dbReference>